<keyword evidence="4" id="KW-1185">Reference proteome</keyword>
<name>A0A4D9D9E5_9STRA</name>
<dbReference type="Proteomes" id="UP000355283">
    <property type="component" value="Unassembled WGS sequence"/>
</dbReference>
<organism evidence="3 4">
    <name type="scientific">Nannochloropsis salina CCMP1776</name>
    <dbReference type="NCBI Taxonomy" id="1027361"/>
    <lineage>
        <taxon>Eukaryota</taxon>
        <taxon>Sar</taxon>
        <taxon>Stramenopiles</taxon>
        <taxon>Ochrophyta</taxon>
        <taxon>Eustigmatophyceae</taxon>
        <taxon>Eustigmatales</taxon>
        <taxon>Monodopsidaceae</taxon>
        <taxon>Microchloropsis</taxon>
        <taxon>Microchloropsis salina</taxon>
    </lineage>
</organism>
<feature type="domain" description="GSCFA" evidence="2">
    <location>
        <begin position="150"/>
        <end position="289"/>
    </location>
</feature>
<comment type="caution">
    <text evidence="3">The sequence shown here is derived from an EMBL/GenBank/DDBJ whole genome shotgun (WGS) entry which is preliminary data.</text>
</comment>
<dbReference type="EMBL" id="SDOX01000016">
    <property type="protein sequence ID" value="TFJ85209.1"/>
    <property type="molecule type" value="Genomic_DNA"/>
</dbReference>
<dbReference type="AlphaFoldDB" id="A0A4D9D9E5"/>
<evidence type="ECO:0000259" key="2">
    <source>
        <dbReference type="Pfam" id="PF08885"/>
    </source>
</evidence>
<dbReference type="InterPro" id="IPR014982">
    <property type="entry name" value="GSCFA"/>
</dbReference>
<feature type="domain" description="GSCFA" evidence="2">
    <location>
        <begin position="2"/>
        <end position="108"/>
    </location>
</feature>
<protein>
    <recommendedName>
        <fullName evidence="2">GSCFA domain-containing protein</fullName>
    </recommendedName>
</protein>
<proteinExistence type="predicted"/>
<reference evidence="3 4" key="1">
    <citation type="submission" date="2019-01" db="EMBL/GenBank/DDBJ databases">
        <title>Nuclear Genome Assembly of the Microalgal Biofuel strain Nannochloropsis salina CCMP1776.</title>
        <authorList>
            <person name="Hovde B."/>
        </authorList>
    </citation>
    <scope>NUCLEOTIDE SEQUENCE [LARGE SCALE GENOMIC DNA]</scope>
    <source>
        <strain evidence="3 4">CCMP1776</strain>
    </source>
</reference>
<sequence>MGNTLEEKLKMKVEVNPFGTSYNPVSIARCLHRLATGRLFDQEELLRHPQDGRWISLEHHSGFSDRDRSNALAGINARLMAGRAFLRGAQHVFVTLGTAHAYVYSKEMDNLDKQRGEGEGCNGEESKADGAEGIEGREEKQQLRAKGARDGGQIVANCHRLPAACFRRKLLDPPRIVQALHQTVESIRCLNPHCTISFTVSPVRHIRNAGGEAVQSARSKAHLLTAVHEFLDKEKTSTSPRSASSLKAPLLSYFPAYEIMMDDLRDYRFYATDMLHPSPLALDYIYTRFVDTYFDNSSASVRFKKEMEGLQRNLSHRPLDEASSAHQAFLKKQLKEMKQLQAEWPHLDFTDERLLIEKKLYSL</sequence>
<feature type="compositionally biased region" description="Basic and acidic residues" evidence="1">
    <location>
        <begin position="113"/>
        <end position="142"/>
    </location>
</feature>
<dbReference type="Pfam" id="PF08885">
    <property type="entry name" value="GSCFA"/>
    <property type="match status" value="2"/>
</dbReference>
<evidence type="ECO:0000256" key="1">
    <source>
        <dbReference type="SAM" id="MobiDB-lite"/>
    </source>
</evidence>
<accession>A0A4D9D9E5</accession>
<dbReference type="OrthoDB" id="187912at2759"/>
<gene>
    <name evidence="3" type="ORF">NSK_003632</name>
</gene>
<feature type="region of interest" description="Disordered" evidence="1">
    <location>
        <begin position="113"/>
        <end position="148"/>
    </location>
</feature>
<evidence type="ECO:0000313" key="3">
    <source>
        <dbReference type="EMBL" id="TFJ85209.1"/>
    </source>
</evidence>
<evidence type="ECO:0000313" key="4">
    <source>
        <dbReference type="Proteomes" id="UP000355283"/>
    </source>
</evidence>